<dbReference type="InterPro" id="IPR040198">
    <property type="entry name" value="Fido_containing"/>
</dbReference>
<dbReference type="PROSITE" id="PS51459">
    <property type="entry name" value="FIDO"/>
    <property type="match status" value="1"/>
</dbReference>
<proteinExistence type="predicted"/>
<feature type="domain" description="Fido" evidence="1">
    <location>
        <begin position="160"/>
        <end position="292"/>
    </location>
</feature>
<dbReference type="Gene3D" id="1.10.3290.10">
    <property type="entry name" value="Fido-like domain"/>
    <property type="match status" value="1"/>
</dbReference>
<organism evidence="2 3">
    <name type="scientific">Legionella londiniensis</name>
    <dbReference type="NCBI Taxonomy" id="45068"/>
    <lineage>
        <taxon>Bacteria</taxon>
        <taxon>Pseudomonadati</taxon>
        <taxon>Pseudomonadota</taxon>
        <taxon>Gammaproteobacteria</taxon>
        <taxon>Legionellales</taxon>
        <taxon>Legionellaceae</taxon>
        <taxon>Legionella</taxon>
    </lineage>
</organism>
<dbReference type="Pfam" id="PF02661">
    <property type="entry name" value="Fic"/>
    <property type="match status" value="1"/>
</dbReference>
<sequence>MNELIGLESLARLQQDKLWMLAVDGKLYSKEQGPQGFEAREPGSIAGVLSGLLAALESLNKPISVEDIQKIHKACMTGVKSTNICEPGSFRKNDVGFEIIPNWATENGLKHLLSTRHTSAKIIPVYFVSLNNRIMPVSPELCGQKNLKLLFNPQDAVTSDDPLKLNALMENFFKKETVRLMYQPPNDSYLNQQIKSIVDSYNENRKKTGSQNEQLLRIAETIQQLTRLHPFRDGNNRTFVNCLLNRMLIENSLTPALFFEPNVFEFRTPQELAEVIREAQGQFLNIQAYPKKPVFGYDNQKTAGLEKGKYVAIGEQFLHKLNILVNNLGRQYHKSNDLERAKKCFQINYNLAVATTGEQSMNAGIALFSLASMEGNTKPALRHYSESIGIFKQHGRGDLKNRAEEKCRAIEKILDQDNDAQVIDNVQNLSL</sequence>
<protein>
    <submittedName>
        <fullName evidence="2">Ankyrin repeat-containing protein</fullName>
    </submittedName>
</protein>
<evidence type="ECO:0000259" key="1">
    <source>
        <dbReference type="PROSITE" id="PS51459"/>
    </source>
</evidence>
<dbReference type="OrthoDB" id="6196979at2"/>
<dbReference type="PANTHER" id="PTHR13504">
    <property type="entry name" value="FIDO DOMAIN-CONTAINING PROTEIN DDB_G0283145"/>
    <property type="match status" value="1"/>
</dbReference>
<dbReference type="PATRIC" id="fig|45068.5.peg.2270"/>
<evidence type="ECO:0000313" key="2">
    <source>
        <dbReference type="EMBL" id="KTD19915.1"/>
    </source>
</evidence>
<dbReference type="PANTHER" id="PTHR13504:SF38">
    <property type="entry name" value="FIDO DOMAIN-CONTAINING PROTEIN"/>
    <property type="match status" value="1"/>
</dbReference>
<comment type="caution">
    <text evidence="2">The sequence shown here is derived from an EMBL/GenBank/DDBJ whole genome shotgun (WGS) entry which is preliminary data.</text>
</comment>
<dbReference type="EMBL" id="LNYK01000033">
    <property type="protein sequence ID" value="KTD19915.1"/>
    <property type="molecule type" value="Genomic_DNA"/>
</dbReference>
<reference evidence="2 3" key="1">
    <citation type="submission" date="2015-11" db="EMBL/GenBank/DDBJ databases">
        <title>Genomic analysis of 38 Legionella species identifies large and diverse effector repertoires.</title>
        <authorList>
            <person name="Burstein D."/>
            <person name="Amaro F."/>
            <person name="Zusman T."/>
            <person name="Lifshitz Z."/>
            <person name="Cohen O."/>
            <person name="Gilbert J.A."/>
            <person name="Pupko T."/>
            <person name="Shuman H.A."/>
            <person name="Segal G."/>
        </authorList>
    </citation>
    <scope>NUCLEOTIDE SEQUENCE [LARGE SCALE GENOMIC DNA]</scope>
    <source>
        <strain evidence="2 3">ATCC 49505</strain>
    </source>
</reference>
<accession>A0A0W0VIN3</accession>
<dbReference type="Proteomes" id="UP000054997">
    <property type="component" value="Unassembled WGS sequence"/>
</dbReference>
<name>A0A0W0VIN3_9GAMM</name>
<dbReference type="SUPFAM" id="SSF140931">
    <property type="entry name" value="Fic-like"/>
    <property type="match status" value="1"/>
</dbReference>
<dbReference type="InterPro" id="IPR036597">
    <property type="entry name" value="Fido-like_dom_sf"/>
</dbReference>
<gene>
    <name evidence="2" type="ORF">Llon_2087</name>
</gene>
<dbReference type="RefSeq" id="WP_058530040.1">
    <property type="nucleotide sequence ID" value="NZ_CAAAHZ010000011.1"/>
</dbReference>
<evidence type="ECO:0000313" key="3">
    <source>
        <dbReference type="Proteomes" id="UP000054997"/>
    </source>
</evidence>
<dbReference type="InterPro" id="IPR003812">
    <property type="entry name" value="Fido"/>
</dbReference>
<dbReference type="STRING" id="45068.Llon_2087"/>
<keyword evidence="3" id="KW-1185">Reference proteome</keyword>
<dbReference type="AlphaFoldDB" id="A0A0W0VIN3"/>